<sequence length="79" mass="8903">MVRTLISDLTRCGYYDTCYQRNKENAWSGSLYVSYLYDDGIYDEVEPEPQYNVPEPSTLALLGLGLLGMGASRIGRKKS</sequence>
<dbReference type="NCBIfam" id="TIGR02595">
    <property type="entry name" value="PEP_CTERM"/>
    <property type="match status" value="1"/>
</dbReference>
<comment type="caution">
    <text evidence="2">The sequence shown here is derived from an EMBL/GenBank/DDBJ whole genome shotgun (WGS) entry which is preliminary data.</text>
</comment>
<dbReference type="Proteomes" id="UP000770889">
    <property type="component" value="Unassembled WGS sequence"/>
</dbReference>
<evidence type="ECO:0000313" key="3">
    <source>
        <dbReference type="Proteomes" id="UP000770889"/>
    </source>
</evidence>
<feature type="domain" description="Ice-binding protein C-terminal" evidence="1">
    <location>
        <begin position="53"/>
        <end position="73"/>
    </location>
</feature>
<reference evidence="2 3" key="1">
    <citation type="submission" date="2021-05" db="EMBL/GenBank/DDBJ databases">
        <title>Genetic and Functional Diversity in Clade A Lucinid endosymbionts from the Bahamas.</title>
        <authorList>
            <person name="Giani N.M."/>
            <person name="Engel A.S."/>
            <person name="Campbell B.J."/>
        </authorList>
    </citation>
    <scope>NUCLEOTIDE SEQUENCE [LARGE SCALE GENOMIC DNA]</scope>
    <source>
        <strain evidence="2">LUC16012Gg_MoonRockCtena</strain>
    </source>
</reference>
<name>A0A944ME39_9GAMM</name>
<evidence type="ECO:0000259" key="1">
    <source>
        <dbReference type="Pfam" id="PF07589"/>
    </source>
</evidence>
<accession>A0A944ME39</accession>
<dbReference type="Pfam" id="PF07589">
    <property type="entry name" value="PEP-CTERM"/>
    <property type="match status" value="1"/>
</dbReference>
<proteinExistence type="predicted"/>
<organism evidence="2 3">
    <name type="scientific">Candidatus Thiodiazotropha taylori</name>
    <dbReference type="NCBI Taxonomy" id="2792791"/>
    <lineage>
        <taxon>Bacteria</taxon>
        <taxon>Pseudomonadati</taxon>
        <taxon>Pseudomonadota</taxon>
        <taxon>Gammaproteobacteria</taxon>
        <taxon>Chromatiales</taxon>
        <taxon>Sedimenticolaceae</taxon>
        <taxon>Candidatus Thiodiazotropha</taxon>
    </lineage>
</organism>
<evidence type="ECO:0000313" key="2">
    <source>
        <dbReference type="EMBL" id="MBT2989757.1"/>
    </source>
</evidence>
<dbReference type="EMBL" id="JAHHGM010000010">
    <property type="protein sequence ID" value="MBT2989757.1"/>
    <property type="molecule type" value="Genomic_DNA"/>
</dbReference>
<gene>
    <name evidence="2" type="ORF">KME65_12410</name>
</gene>
<dbReference type="InterPro" id="IPR013424">
    <property type="entry name" value="Ice-binding_C"/>
</dbReference>
<protein>
    <submittedName>
        <fullName evidence="2">PEP-CTERM sorting domain-containing protein</fullName>
    </submittedName>
</protein>
<dbReference type="AlphaFoldDB" id="A0A944ME39"/>